<feature type="binding site" evidence="16">
    <location>
        <position position="181"/>
    </location>
    <ligand>
        <name>ATP</name>
        <dbReference type="ChEBI" id="CHEBI:30616"/>
    </ligand>
</feature>
<dbReference type="EC" id="2.7.2.4" evidence="6 17"/>
<feature type="binding site" evidence="16">
    <location>
        <position position="70"/>
    </location>
    <ligand>
        <name>substrate</name>
    </ligand>
</feature>
<dbReference type="GO" id="GO:0004072">
    <property type="term" value="F:aspartate kinase activity"/>
    <property type="evidence" value="ECO:0007669"/>
    <property type="project" value="UniProtKB-EC"/>
</dbReference>
<keyword evidence="10 16" id="KW-0547">Nucleotide-binding</keyword>
<evidence type="ECO:0000259" key="19">
    <source>
        <dbReference type="Pfam" id="PF00696"/>
    </source>
</evidence>
<evidence type="ECO:0000256" key="6">
    <source>
        <dbReference type="ARBA" id="ARBA00013059"/>
    </source>
</evidence>
<evidence type="ECO:0000256" key="16">
    <source>
        <dbReference type="PIRSR" id="PIRSR000726-1"/>
    </source>
</evidence>
<comment type="function">
    <text evidence="1">Catalyzes the phosphorylation of the beta-carboxyl group of aspartic acid with ATP to yield 4-phospho-L-aspartate, which is involved in the branched biosynthetic pathway leading to the biosynthesis of amino acids lysine, threonine, isoleucine and methionine.</text>
</comment>
<dbReference type="InterPro" id="IPR036393">
    <property type="entry name" value="AceGlu_kinase-like_sf"/>
</dbReference>
<dbReference type="InterPro" id="IPR005260">
    <property type="entry name" value="Asp_kin_monofn"/>
</dbReference>
<reference evidence="20" key="1">
    <citation type="submission" date="2021-01" db="EMBL/GenBank/DDBJ databases">
        <title>Whole genome shotgun sequence of Actinoplanes ferrugineus NBRC 15555.</title>
        <authorList>
            <person name="Komaki H."/>
            <person name="Tamura T."/>
        </authorList>
    </citation>
    <scope>NUCLEOTIDE SEQUENCE</scope>
    <source>
        <strain evidence="20">NBRC 15555</strain>
    </source>
</reference>
<name>A0A919J354_9ACTN</name>
<protein>
    <recommendedName>
        <fullName evidence="7 17">Aspartokinase</fullName>
        <ecNumber evidence="6 17">2.7.2.4</ecNumber>
    </recommendedName>
</protein>
<keyword evidence="21" id="KW-1185">Reference proteome</keyword>
<dbReference type="GO" id="GO:0009090">
    <property type="term" value="P:homoserine biosynthetic process"/>
    <property type="evidence" value="ECO:0007669"/>
    <property type="project" value="TreeGrafter"/>
</dbReference>
<evidence type="ECO:0000313" key="20">
    <source>
        <dbReference type="EMBL" id="GIE13085.1"/>
    </source>
</evidence>
<evidence type="ECO:0000256" key="14">
    <source>
        <dbReference type="ARBA" id="ARBA00023154"/>
    </source>
</evidence>
<dbReference type="SUPFAM" id="SSF53633">
    <property type="entry name" value="Carbamate kinase-like"/>
    <property type="match status" value="1"/>
</dbReference>
<keyword evidence="13" id="KW-0220">Diaminopimelate biosynthesis</keyword>
<keyword evidence="9 17" id="KW-0808">Transferase</keyword>
<dbReference type="PANTHER" id="PTHR21499">
    <property type="entry name" value="ASPARTATE KINASE"/>
    <property type="match status" value="1"/>
</dbReference>
<dbReference type="InterPro" id="IPR018042">
    <property type="entry name" value="Aspartate_kinase_CS"/>
</dbReference>
<keyword evidence="8 18" id="KW-0028">Amino-acid biosynthesis</keyword>
<evidence type="ECO:0000256" key="15">
    <source>
        <dbReference type="ARBA" id="ARBA00047872"/>
    </source>
</evidence>
<dbReference type="Gene3D" id="3.30.2130.10">
    <property type="entry name" value="VC0802-like"/>
    <property type="match status" value="1"/>
</dbReference>
<feature type="binding site" evidence="16">
    <location>
        <position position="43"/>
    </location>
    <ligand>
        <name>substrate</name>
    </ligand>
</feature>
<feature type="binding site" evidence="16">
    <location>
        <begin position="206"/>
        <end position="207"/>
    </location>
    <ligand>
        <name>ATP</name>
        <dbReference type="ChEBI" id="CHEBI:30616"/>
    </ligand>
</feature>
<evidence type="ECO:0000313" key="21">
    <source>
        <dbReference type="Proteomes" id="UP000598174"/>
    </source>
</evidence>
<keyword evidence="14" id="KW-0457">Lysine biosynthesis</keyword>
<evidence type="ECO:0000256" key="18">
    <source>
        <dbReference type="RuleBase" id="RU004249"/>
    </source>
</evidence>
<dbReference type="GO" id="GO:0009089">
    <property type="term" value="P:lysine biosynthetic process via diaminopimelate"/>
    <property type="evidence" value="ECO:0007669"/>
    <property type="project" value="InterPro"/>
</dbReference>
<evidence type="ECO:0000256" key="5">
    <source>
        <dbReference type="ARBA" id="ARBA00010122"/>
    </source>
</evidence>
<evidence type="ECO:0000256" key="13">
    <source>
        <dbReference type="ARBA" id="ARBA00022915"/>
    </source>
</evidence>
<dbReference type="PANTHER" id="PTHR21499:SF3">
    <property type="entry name" value="ASPARTOKINASE"/>
    <property type="match status" value="1"/>
</dbReference>
<comment type="similarity">
    <text evidence="5 17">Belongs to the aspartokinase family.</text>
</comment>
<dbReference type="PIRSF" id="PIRSF000726">
    <property type="entry name" value="Asp_kin"/>
    <property type="match status" value="1"/>
</dbReference>
<evidence type="ECO:0000256" key="1">
    <source>
        <dbReference type="ARBA" id="ARBA00002843"/>
    </source>
</evidence>
<dbReference type="GO" id="GO:0019877">
    <property type="term" value="P:diaminopimelate biosynthetic process"/>
    <property type="evidence" value="ECO:0007669"/>
    <property type="project" value="UniProtKB-KW"/>
</dbReference>
<comment type="catalytic activity">
    <reaction evidence="15 17">
        <text>L-aspartate + ATP = 4-phospho-L-aspartate + ADP</text>
        <dbReference type="Rhea" id="RHEA:23776"/>
        <dbReference type="ChEBI" id="CHEBI:29991"/>
        <dbReference type="ChEBI" id="CHEBI:30616"/>
        <dbReference type="ChEBI" id="CHEBI:57535"/>
        <dbReference type="ChEBI" id="CHEBI:456216"/>
        <dbReference type="EC" id="2.7.2.4"/>
    </reaction>
</comment>
<evidence type="ECO:0000256" key="3">
    <source>
        <dbReference type="ARBA" id="ARBA00004986"/>
    </source>
</evidence>
<evidence type="ECO:0000256" key="17">
    <source>
        <dbReference type="RuleBase" id="RU003448"/>
    </source>
</evidence>
<dbReference type="PROSITE" id="PS00324">
    <property type="entry name" value="ASPARTOKINASE"/>
    <property type="match status" value="1"/>
</dbReference>
<gene>
    <name evidence="20" type="primary">lysC</name>
    <name evidence="20" type="ORF">Afe05nite_49250</name>
</gene>
<feature type="binding site" evidence="16">
    <location>
        <position position="176"/>
    </location>
    <ligand>
        <name>ATP</name>
        <dbReference type="ChEBI" id="CHEBI:30616"/>
    </ligand>
</feature>
<sequence>MQKYGGTSLATAEKVIEAARQILAARADGHEVVAVVSAMGQTTDKLLRLASAVSDRPDPAELDALLGTGEAVSAALLSLALIHRGAASRSFSGAEAGIRTDDRHGRATIEAVDPTRLRQDLGRGVIPVVTGFQGEAGVGGPRTTLGRGGSDTTGVALAAALDADHCEIVTDVAGVYTADPRTVTGARRHTTLLYEEVAELAVGGAKVLAASSVDYARIHGVALKVRSNSSLNGPQTWVGHRHRAAAVRFADASWRPAGLDEAPVIAGVATKSGLVRCVLRRITADHAFAILHALAASGIEVELRRYGNLGTEDVSDVALTLSADDVDEVRALLAEIQPRTGVEEVHWTSNLARLSVVGLGIGQRPDASLHLLGALRSVGAARTDLLVTSNRLSVLTGQGCLAAATQRVHDVFVHETPVSALAATWWADDRGRLNTPVPALTAAD</sequence>
<dbReference type="Gene3D" id="3.40.1160.10">
    <property type="entry name" value="Acetylglutamate kinase-like"/>
    <property type="match status" value="1"/>
</dbReference>
<accession>A0A919J354</accession>
<dbReference type="AlphaFoldDB" id="A0A919J354"/>
<evidence type="ECO:0000256" key="9">
    <source>
        <dbReference type="ARBA" id="ARBA00022679"/>
    </source>
</evidence>
<comment type="pathway">
    <text evidence="4 18">Amino-acid biosynthesis; L-threonine biosynthesis; L-threonine from L-aspartate: step 1/5.</text>
</comment>
<dbReference type="Pfam" id="PF00696">
    <property type="entry name" value="AA_kinase"/>
    <property type="match status" value="1"/>
</dbReference>
<feature type="binding site" evidence="16">
    <location>
        <begin position="3"/>
        <end position="6"/>
    </location>
    <ligand>
        <name>ATP</name>
        <dbReference type="ChEBI" id="CHEBI:30616"/>
    </ligand>
</feature>
<evidence type="ECO:0000256" key="12">
    <source>
        <dbReference type="ARBA" id="ARBA00022840"/>
    </source>
</evidence>
<dbReference type="NCBIfam" id="TIGR00657">
    <property type="entry name" value="asp_kinases"/>
    <property type="match status" value="1"/>
</dbReference>
<feature type="domain" description="Aspartate/glutamate/uridylate kinase" evidence="19">
    <location>
        <begin position="3"/>
        <end position="224"/>
    </location>
</feature>
<comment type="caution">
    <text evidence="20">The sequence shown here is derived from an EMBL/GenBank/DDBJ whole genome shotgun (WGS) entry which is preliminary data.</text>
</comment>
<dbReference type="GO" id="GO:0005829">
    <property type="term" value="C:cytosol"/>
    <property type="evidence" value="ECO:0007669"/>
    <property type="project" value="TreeGrafter"/>
</dbReference>
<evidence type="ECO:0000256" key="4">
    <source>
        <dbReference type="ARBA" id="ARBA00005139"/>
    </source>
</evidence>
<organism evidence="20 21">
    <name type="scientific">Paractinoplanes ferrugineus</name>
    <dbReference type="NCBI Taxonomy" id="113564"/>
    <lineage>
        <taxon>Bacteria</taxon>
        <taxon>Bacillati</taxon>
        <taxon>Actinomycetota</taxon>
        <taxon>Actinomycetes</taxon>
        <taxon>Micromonosporales</taxon>
        <taxon>Micromonosporaceae</taxon>
        <taxon>Paractinoplanes</taxon>
    </lineage>
</organism>
<proteinExistence type="inferred from homology"/>
<keyword evidence="11 17" id="KW-0418">Kinase</keyword>
<keyword evidence="12 16" id="KW-0067">ATP-binding</keyword>
<comment type="pathway">
    <text evidence="2 18">Amino-acid biosynthesis; L-lysine biosynthesis via DAP pathway; (S)-tetrahydrodipicolinate from L-aspartate: step 1/4.</text>
</comment>
<dbReference type="GO" id="GO:0005524">
    <property type="term" value="F:ATP binding"/>
    <property type="evidence" value="ECO:0007669"/>
    <property type="project" value="UniProtKB-KW"/>
</dbReference>
<dbReference type="EMBL" id="BOMM01000047">
    <property type="protein sequence ID" value="GIE13085.1"/>
    <property type="molecule type" value="Genomic_DNA"/>
</dbReference>
<evidence type="ECO:0000256" key="2">
    <source>
        <dbReference type="ARBA" id="ARBA00004766"/>
    </source>
</evidence>
<dbReference type="InterPro" id="IPR001048">
    <property type="entry name" value="Asp/Glu/Uridylate_kinase"/>
</dbReference>
<evidence type="ECO:0000256" key="11">
    <source>
        <dbReference type="ARBA" id="ARBA00022777"/>
    </source>
</evidence>
<dbReference type="InterPro" id="IPR001341">
    <property type="entry name" value="Asp_kinase"/>
</dbReference>
<comment type="pathway">
    <text evidence="3 18">Amino-acid biosynthesis; L-methionine biosynthesis via de novo pathway; L-homoserine from L-aspartate: step 1/3.</text>
</comment>
<dbReference type="Proteomes" id="UP000598174">
    <property type="component" value="Unassembled WGS sequence"/>
</dbReference>
<feature type="binding site" evidence="16">
    <location>
        <begin position="170"/>
        <end position="171"/>
    </location>
    <ligand>
        <name>ATP</name>
        <dbReference type="ChEBI" id="CHEBI:30616"/>
    </ligand>
</feature>
<evidence type="ECO:0000256" key="10">
    <source>
        <dbReference type="ARBA" id="ARBA00022741"/>
    </source>
</evidence>
<evidence type="ECO:0000256" key="7">
    <source>
        <dbReference type="ARBA" id="ARBA00016273"/>
    </source>
</evidence>
<evidence type="ECO:0000256" key="8">
    <source>
        <dbReference type="ARBA" id="ARBA00022605"/>
    </source>
</evidence>